<protein>
    <recommendedName>
        <fullName evidence="3">F-box domain-containing protein</fullName>
    </recommendedName>
</protein>
<proteinExistence type="predicted"/>
<dbReference type="Proteomes" id="UP000799424">
    <property type="component" value="Unassembled WGS sequence"/>
</dbReference>
<accession>A0A6A7A5E8</accession>
<evidence type="ECO:0000313" key="1">
    <source>
        <dbReference type="EMBL" id="KAF2827815.1"/>
    </source>
</evidence>
<dbReference type="OrthoDB" id="3478523at2759"/>
<sequence>MTQPSHFKRIARDLEKLPCELHESVLVELEFSQLIRLSQNAGPRLQWSLENSLSSWGVYFKGGSMTELQRLLLITDRVKKLCFRLPKTKDDRPHVFEDGSLSFLQRRNTDWSLSTACYPHTQRLIRDYEALFIHWLASLNHLVIDATWNTFHHGYHKYIKPWSPKVDGAAEVFELVPHLGKLVPNSYSLEHEMRMAFSIDDLASFIDAFQKLRLIRAEALAAELCRLADIYSALPALVKTPFAPQTPSPNKKHIPDNLRFDAQKLIKRAINGRWTDKELSRYRFRFPFTALVPFDWTTTLFNKVWKDDAAAIPEDIMAKYRMVIEEAPLWVTNMSASMRSQLKSMTELEQRALGAALPLCKPIFKEVGEAYMPHPEQVKWLEAFAEIVALMQENYPSVVDDINTER</sequence>
<dbReference type="AlphaFoldDB" id="A0A6A7A5E8"/>
<reference evidence="1" key="1">
    <citation type="journal article" date="2020" name="Stud. Mycol.">
        <title>101 Dothideomycetes genomes: a test case for predicting lifestyles and emergence of pathogens.</title>
        <authorList>
            <person name="Haridas S."/>
            <person name="Albert R."/>
            <person name="Binder M."/>
            <person name="Bloem J."/>
            <person name="Labutti K."/>
            <person name="Salamov A."/>
            <person name="Andreopoulos B."/>
            <person name="Baker S."/>
            <person name="Barry K."/>
            <person name="Bills G."/>
            <person name="Bluhm B."/>
            <person name="Cannon C."/>
            <person name="Castanera R."/>
            <person name="Culley D."/>
            <person name="Daum C."/>
            <person name="Ezra D."/>
            <person name="Gonzalez J."/>
            <person name="Henrissat B."/>
            <person name="Kuo A."/>
            <person name="Liang C."/>
            <person name="Lipzen A."/>
            <person name="Lutzoni F."/>
            <person name="Magnuson J."/>
            <person name="Mondo S."/>
            <person name="Nolan M."/>
            <person name="Ohm R."/>
            <person name="Pangilinan J."/>
            <person name="Park H.-J."/>
            <person name="Ramirez L."/>
            <person name="Alfaro M."/>
            <person name="Sun H."/>
            <person name="Tritt A."/>
            <person name="Yoshinaga Y."/>
            <person name="Zwiers L.-H."/>
            <person name="Turgeon B."/>
            <person name="Goodwin S."/>
            <person name="Spatafora J."/>
            <person name="Crous P."/>
            <person name="Grigoriev I."/>
        </authorList>
    </citation>
    <scope>NUCLEOTIDE SEQUENCE</scope>
    <source>
        <strain evidence="1">CBS 113818</strain>
    </source>
</reference>
<evidence type="ECO:0000313" key="2">
    <source>
        <dbReference type="Proteomes" id="UP000799424"/>
    </source>
</evidence>
<name>A0A6A7A5E8_9PLEO</name>
<gene>
    <name evidence="1" type="ORF">CC86DRAFT_369048</name>
</gene>
<organism evidence="1 2">
    <name type="scientific">Ophiobolus disseminans</name>
    <dbReference type="NCBI Taxonomy" id="1469910"/>
    <lineage>
        <taxon>Eukaryota</taxon>
        <taxon>Fungi</taxon>
        <taxon>Dikarya</taxon>
        <taxon>Ascomycota</taxon>
        <taxon>Pezizomycotina</taxon>
        <taxon>Dothideomycetes</taxon>
        <taxon>Pleosporomycetidae</taxon>
        <taxon>Pleosporales</taxon>
        <taxon>Pleosporineae</taxon>
        <taxon>Phaeosphaeriaceae</taxon>
        <taxon>Ophiobolus</taxon>
    </lineage>
</organism>
<keyword evidence="2" id="KW-1185">Reference proteome</keyword>
<evidence type="ECO:0008006" key="3">
    <source>
        <dbReference type="Google" id="ProtNLM"/>
    </source>
</evidence>
<dbReference type="EMBL" id="MU006223">
    <property type="protein sequence ID" value="KAF2827815.1"/>
    <property type="molecule type" value="Genomic_DNA"/>
</dbReference>